<dbReference type="EMBL" id="AE000513">
    <property type="protein sequence ID" value="AAF10355.1"/>
    <property type="molecule type" value="Genomic_DNA"/>
</dbReference>
<dbReference type="InterPro" id="IPR034756">
    <property type="entry name" value="T2SSM_b"/>
</dbReference>
<keyword evidence="2" id="KW-0812">Transmembrane</keyword>
<sequence length="219" mass="22631">MKAIKLAPHYIFALVLTLCLVLGYLFYTMAIQPRQLEITSLNDEITNKETTLAADQAKAARVPTLTAEVARLEVEREKFLRALPPTANFGQVVANLRQTVSAAGGDLKTLNFAGSGAAGANLPAGVRPIGMTMSVNGRFPQLFQILRSLELQNRFTTVDNVSLQTQGDAGTGGGGTLGSTLGLTVYTFDASGATSTPDAAAPAAGTPAPAAPAAGGTQP</sequence>
<protein>
    <recommendedName>
        <fullName evidence="5">Type IV pilus assembly protein PilO</fullName>
    </recommendedName>
</protein>
<dbReference type="HOGENOM" id="CLU_102200_0_0_0"/>
<feature type="region of interest" description="Disordered" evidence="1">
    <location>
        <begin position="194"/>
        <end position="219"/>
    </location>
</feature>
<dbReference type="EnsemblBacteria" id="AAF10355">
    <property type="protein sequence ID" value="AAF10355"/>
    <property type="gene ID" value="DR_0772"/>
</dbReference>
<name>Q9RW97_DEIRA</name>
<dbReference type="Proteomes" id="UP000002524">
    <property type="component" value="Chromosome 1"/>
</dbReference>
<reference evidence="3 4" key="1">
    <citation type="journal article" date="1999" name="Science">
        <title>Genome sequence of the radioresistant bacterium Deinococcus radiodurans R1.</title>
        <authorList>
            <person name="White O."/>
            <person name="Eisen J.A."/>
            <person name="Heidelberg J.F."/>
            <person name="Hickey E.K."/>
            <person name="Peterson J.D."/>
            <person name="Dodson R.J."/>
            <person name="Haft D.H."/>
            <person name="Gwinn M.L."/>
            <person name="Nelson W.C."/>
            <person name="Richardson D.L."/>
            <person name="Moffat K.S."/>
            <person name="Qin H."/>
            <person name="Jiang L."/>
            <person name="Pamphile W."/>
            <person name="Crosby M."/>
            <person name="Shen M."/>
            <person name="Vamathevan J.J."/>
            <person name="Lam P."/>
            <person name="McDonald L."/>
            <person name="Utterback T."/>
            <person name="Zalewski C."/>
            <person name="Makarova K.S."/>
            <person name="Aravind L."/>
            <person name="Daly M.J."/>
            <person name="Minton K.W."/>
            <person name="Fleischmann R.D."/>
            <person name="Ketchum K.A."/>
            <person name="Nelson K.E."/>
            <person name="Salzberg S."/>
            <person name="Smith H.O."/>
            <person name="Venter J.C."/>
            <person name="Fraser C.M."/>
        </authorList>
    </citation>
    <scope>NUCLEOTIDE SEQUENCE [LARGE SCALE GENOMIC DNA]</scope>
    <source>
        <strain evidence="4">ATCC 13939 / DSM 20539 / JCM 16871 / LMG 4051 / NBRC 15346 / NCIMB 9279 / R1 / VKM B-1422</strain>
    </source>
</reference>
<gene>
    <name evidence="3" type="ordered locus">DR_0772</name>
</gene>
<keyword evidence="2" id="KW-1133">Transmembrane helix</keyword>
<dbReference type="STRING" id="243230.DR_0772"/>
<dbReference type="PATRIC" id="fig|243230.17.peg.952"/>
<dbReference type="InterPro" id="IPR014717">
    <property type="entry name" value="Transl_elong_EF1B/ribsomal_bS6"/>
</dbReference>
<dbReference type="RefSeq" id="WP_010887418.1">
    <property type="nucleotide sequence ID" value="NC_001263.1"/>
</dbReference>
<accession>Q9RW97</accession>
<organism evidence="3 4">
    <name type="scientific">Deinococcus radiodurans (strain ATCC 13939 / DSM 20539 / JCM 16871 / CCUG 27074 / LMG 4051 / NBRC 15346 / NCIMB 9279 / VKM B-1422 / R1)</name>
    <dbReference type="NCBI Taxonomy" id="243230"/>
    <lineage>
        <taxon>Bacteria</taxon>
        <taxon>Thermotogati</taxon>
        <taxon>Deinococcota</taxon>
        <taxon>Deinococci</taxon>
        <taxon>Deinococcales</taxon>
        <taxon>Deinococcaceae</taxon>
        <taxon>Deinococcus</taxon>
    </lineage>
</organism>
<proteinExistence type="predicted"/>
<dbReference type="PIR" id="E75477">
    <property type="entry name" value="E75477"/>
</dbReference>
<dbReference type="InParanoid" id="Q9RW97"/>
<dbReference type="Gene3D" id="3.30.70.60">
    <property type="match status" value="1"/>
</dbReference>
<feature type="transmembrane region" description="Helical" evidence="2">
    <location>
        <begin position="6"/>
        <end position="27"/>
    </location>
</feature>
<keyword evidence="2" id="KW-0472">Membrane</keyword>
<evidence type="ECO:0000256" key="1">
    <source>
        <dbReference type="SAM" id="MobiDB-lite"/>
    </source>
</evidence>
<evidence type="ECO:0008006" key="5">
    <source>
        <dbReference type="Google" id="ProtNLM"/>
    </source>
</evidence>
<evidence type="ECO:0000313" key="3">
    <source>
        <dbReference type="EMBL" id="AAF10355.1"/>
    </source>
</evidence>
<dbReference type="AlphaFoldDB" id="Q9RW97"/>
<evidence type="ECO:0000256" key="2">
    <source>
        <dbReference type="SAM" id="Phobius"/>
    </source>
</evidence>
<dbReference type="OrthoDB" id="74093at2"/>
<evidence type="ECO:0000313" key="4">
    <source>
        <dbReference type="Proteomes" id="UP000002524"/>
    </source>
</evidence>
<dbReference type="KEGG" id="dra:DR_0772"/>
<dbReference type="Pfam" id="PF10741">
    <property type="entry name" value="T2SSM_b"/>
    <property type="match status" value="1"/>
</dbReference>
<keyword evidence="4" id="KW-1185">Reference proteome</keyword>
<dbReference type="eggNOG" id="COG3167">
    <property type="taxonomic scope" value="Bacteria"/>
</dbReference>
<dbReference type="GeneID" id="69517017"/>
<dbReference type="PaxDb" id="243230-DR_0772"/>